<dbReference type="InterPro" id="IPR035940">
    <property type="entry name" value="CAP_sf"/>
</dbReference>
<feature type="compositionally biased region" description="Pro residues" evidence="1">
    <location>
        <begin position="89"/>
        <end position="100"/>
    </location>
</feature>
<evidence type="ECO:0000259" key="2">
    <source>
        <dbReference type="Pfam" id="PF00188"/>
    </source>
</evidence>
<dbReference type="PANTHER" id="PTHR31157">
    <property type="entry name" value="SCP DOMAIN-CONTAINING PROTEIN"/>
    <property type="match status" value="1"/>
</dbReference>
<accession>A0ABQ4DHI4</accession>
<dbReference type="Gene3D" id="3.40.33.10">
    <property type="entry name" value="CAP"/>
    <property type="match status" value="1"/>
</dbReference>
<dbReference type="InterPro" id="IPR014044">
    <property type="entry name" value="CAP_dom"/>
</dbReference>
<reference evidence="3 4" key="1">
    <citation type="submission" date="2021-01" db="EMBL/GenBank/DDBJ databases">
        <title>Whole genome shotgun sequence of Cellulomonas phragmiteti NBRC 110785.</title>
        <authorList>
            <person name="Komaki H."/>
            <person name="Tamura T."/>
        </authorList>
    </citation>
    <scope>NUCLEOTIDE SEQUENCE [LARGE SCALE GENOMIC DNA]</scope>
    <source>
        <strain evidence="3 4">NBRC 110785</strain>
    </source>
</reference>
<feature type="domain" description="SCP" evidence="2">
    <location>
        <begin position="137"/>
        <end position="240"/>
    </location>
</feature>
<keyword evidence="4" id="KW-1185">Reference proteome</keyword>
<name>A0ABQ4DHI4_9CELL</name>
<evidence type="ECO:0000313" key="4">
    <source>
        <dbReference type="Proteomes" id="UP000614741"/>
    </source>
</evidence>
<sequence length="246" mass="24602">MRLVGAVGVLVVAMAVLLTAAPGAYAPSERATLALTTGELVGRVQDVASRNGERSPDPEPTEPLPATSSATPEEAPPPEPAPEAEAPAPAAPAAPAPAAPAAPGGAAVPAAPAPEPQPARPAVVTDKGAAMAAEIVTLTNDQRAAAGLPALGVSACATQQAVDRAALLVAEGRFEHDPLGPILEACRSRTVGENLSLGYASAQAAVTGWMNSPGHRENILRSSFSQIGVGCVQGQRGWLCAQVFLG</sequence>
<dbReference type="PANTHER" id="PTHR31157:SF1">
    <property type="entry name" value="SCP DOMAIN-CONTAINING PROTEIN"/>
    <property type="match status" value="1"/>
</dbReference>
<dbReference type="CDD" id="cd05379">
    <property type="entry name" value="CAP_bacterial"/>
    <property type="match status" value="1"/>
</dbReference>
<proteinExistence type="predicted"/>
<dbReference type="SUPFAM" id="SSF55797">
    <property type="entry name" value="PR-1-like"/>
    <property type="match status" value="1"/>
</dbReference>
<comment type="caution">
    <text evidence="3">The sequence shown here is derived from an EMBL/GenBank/DDBJ whole genome shotgun (WGS) entry which is preliminary data.</text>
</comment>
<feature type="compositionally biased region" description="Low complexity" evidence="1">
    <location>
        <begin position="101"/>
        <end position="110"/>
    </location>
</feature>
<organism evidence="3 4">
    <name type="scientific">Cellulomonas phragmiteti</name>
    <dbReference type="NCBI Taxonomy" id="478780"/>
    <lineage>
        <taxon>Bacteria</taxon>
        <taxon>Bacillati</taxon>
        <taxon>Actinomycetota</taxon>
        <taxon>Actinomycetes</taxon>
        <taxon>Micrococcales</taxon>
        <taxon>Cellulomonadaceae</taxon>
        <taxon>Cellulomonas</taxon>
    </lineage>
</organism>
<dbReference type="Pfam" id="PF00188">
    <property type="entry name" value="CAP"/>
    <property type="match status" value="1"/>
</dbReference>
<dbReference type="EMBL" id="BONP01000002">
    <property type="protein sequence ID" value="GIG38805.1"/>
    <property type="molecule type" value="Genomic_DNA"/>
</dbReference>
<gene>
    <name evidence="3" type="ORF">Cph01nite_05670</name>
</gene>
<evidence type="ECO:0000313" key="3">
    <source>
        <dbReference type="EMBL" id="GIG38805.1"/>
    </source>
</evidence>
<dbReference type="Proteomes" id="UP000614741">
    <property type="component" value="Unassembled WGS sequence"/>
</dbReference>
<evidence type="ECO:0000256" key="1">
    <source>
        <dbReference type="SAM" id="MobiDB-lite"/>
    </source>
</evidence>
<feature type="region of interest" description="Disordered" evidence="1">
    <location>
        <begin position="48"/>
        <end position="125"/>
    </location>
</feature>
<protein>
    <recommendedName>
        <fullName evidence="2">SCP domain-containing protein</fullName>
    </recommendedName>
</protein>